<dbReference type="Proteomes" id="UP000703269">
    <property type="component" value="Unassembled WGS sequence"/>
</dbReference>
<sequence length="362" mass="39468">MSDKLTYACQESTPGEYSRLSQGKQHNETDESQVMDASAPAELPLELWAPIVEVAVADYLDEFWMSLPKEDADDAAGQKNVLPNAVHSLSHVSFKARHATLLSLAQVLGLEYDGTHTGRLSADPQLRISALRDLWTSESFIMIDGSVATLAAHSQTLAVYAHLVSATGHLRAAVSVFIANAEAGKMVPLQPALQVALDSLFDTPTAEIPMEVCLRVQTRRKPVVVFASSLFKAGRAAHQFMYLCKAVARQRDVPVEQAPYSFPYNYAPSDRLIDALTSCLRGAINAYDVLCTYPRPRTLLRVVHTTLGDAALNILITQLAETARVEGPGERFTDIRAGAARVREAVEVIVAADGHDEDTVWV</sequence>
<dbReference type="EMBL" id="BPQB01000066">
    <property type="protein sequence ID" value="GJE96986.1"/>
    <property type="molecule type" value="Genomic_DNA"/>
</dbReference>
<organism evidence="2 3">
    <name type="scientific">Phanerochaete sordida</name>
    <dbReference type="NCBI Taxonomy" id="48140"/>
    <lineage>
        <taxon>Eukaryota</taxon>
        <taxon>Fungi</taxon>
        <taxon>Dikarya</taxon>
        <taxon>Basidiomycota</taxon>
        <taxon>Agaricomycotina</taxon>
        <taxon>Agaricomycetes</taxon>
        <taxon>Polyporales</taxon>
        <taxon>Phanerochaetaceae</taxon>
        <taxon>Phanerochaete</taxon>
    </lineage>
</organism>
<evidence type="ECO:0000313" key="3">
    <source>
        <dbReference type="Proteomes" id="UP000703269"/>
    </source>
</evidence>
<feature type="region of interest" description="Disordered" evidence="1">
    <location>
        <begin position="12"/>
        <end position="36"/>
    </location>
</feature>
<comment type="caution">
    <text evidence="2">The sequence shown here is derived from an EMBL/GenBank/DDBJ whole genome shotgun (WGS) entry which is preliminary data.</text>
</comment>
<accession>A0A9P3LIX7</accession>
<evidence type="ECO:0000256" key="1">
    <source>
        <dbReference type="SAM" id="MobiDB-lite"/>
    </source>
</evidence>
<protein>
    <submittedName>
        <fullName evidence="2">Uncharacterized protein</fullName>
    </submittedName>
</protein>
<evidence type="ECO:0000313" key="2">
    <source>
        <dbReference type="EMBL" id="GJE96986.1"/>
    </source>
</evidence>
<keyword evidence="3" id="KW-1185">Reference proteome</keyword>
<reference evidence="2 3" key="1">
    <citation type="submission" date="2021-08" db="EMBL/GenBank/DDBJ databases">
        <title>Draft Genome Sequence of Phanerochaete sordida strain YK-624.</title>
        <authorList>
            <person name="Mori T."/>
            <person name="Dohra H."/>
            <person name="Suzuki T."/>
            <person name="Kawagishi H."/>
            <person name="Hirai H."/>
        </authorList>
    </citation>
    <scope>NUCLEOTIDE SEQUENCE [LARGE SCALE GENOMIC DNA]</scope>
    <source>
        <strain evidence="2 3">YK-624</strain>
    </source>
</reference>
<name>A0A9P3LIX7_9APHY</name>
<feature type="compositionally biased region" description="Polar residues" evidence="1">
    <location>
        <begin position="12"/>
        <end position="24"/>
    </location>
</feature>
<dbReference type="AlphaFoldDB" id="A0A9P3LIX7"/>
<proteinExistence type="predicted"/>
<gene>
    <name evidence="2" type="ORF">PsYK624_131960</name>
</gene>